<dbReference type="SMART" id="SM00448">
    <property type="entry name" value="REC"/>
    <property type="match status" value="1"/>
</dbReference>
<dbReference type="PANTHER" id="PTHR44591">
    <property type="entry name" value="STRESS RESPONSE REGULATOR PROTEIN 1"/>
    <property type="match status" value="1"/>
</dbReference>
<dbReference type="Gene3D" id="3.40.50.2300">
    <property type="match status" value="1"/>
</dbReference>
<dbReference type="OrthoDB" id="9797885at2"/>
<dbReference type="RefSeq" id="WP_116470743.1">
    <property type="nucleotide sequence ID" value="NZ_QENQ01000001.1"/>
</dbReference>
<name>A0A2U0SJ58_9SPHN</name>
<protein>
    <submittedName>
        <fullName evidence="4">Response regulator receiver protein</fullName>
    </submittedName>
</protein>
<sequence length="121" mass="13078">MPGRSVRERVLLVDSQDESRRALQLLLQGCGMDVRAFSSAAAAMAETMLEQIRTLLIARQLSDGDAIELLRRLAARGWRGRAILIAGESHAELDDAARDAGFAGVVKKPVGRLELLGALAR</sequence>
<dbReference type="PROSITE" id="PS50110">
    <property type="entry name" value="RESPONSE_REGULATORY"/>
    <property type="match status" value="1"/>
</dbReference>
<reference evidence="4 5" key="1">
    <citation type="submission" date="2018-05" db="EMBL/GenBank/DDBJ databases">
        <title>Description of Sphingomonas pokkalii sp nov, isolated from the rhizosphere of saline tolerant pokkali rice and its draft genome analysis.</title>
        <authorList>
            <person name="Menon R."/>
            <person name="Kumari S."/>
            <person name="Rameshkumar N."/>
        </authorList>
    </citation>
    <scope>NUCLEOTIDE SEQUENCE [LARGE SCALE GENOMIC DNA]</scope>
    <source>
        <strain evidence="4 5">L3B27</strain>
    </source>
</reference>
<evidence type="ECO:0000313" key="5">
    <source>
        <dbReference type="Proteomes" id="UP000245890"/>
    </source>
</evidence>
<accession>A0A2U0SJ58</accession>
<dbReference type="SUPFAM" id="SSF52172">
    <property type="entry name" value="CheY-like"/>
    <property type="match status" value="1"/>
</dbReference>
<gene>
    <name evidence="4" type="ORF">DD559_05885</name>
</gene>
<comment type="caution">
    <text evidence="2">Lacks conserved residue(s) required for the propagation of feature annotation.</text>
</comment>
<dbReference type="EMBL" id="QENQ01000001">
    <property type="protein sequence ID" value="PVX31359.1"/>
    <property type="molecule type" value="Genomic_DNA"/>
</dbReference>
<evidence type="ECO:0000256" key="2">
    <source>
        <dbReference type="PROSITE-ProRule" id="PRU00169"/>
    </source>
</evidence>
<dbReference type="InterPro" id="IPR001789">
    <property type="entry name" value="Sig_transdc_resp-reg_receiver"/>
</dbReference>
<dbReference type="Proteomes" id="UP000245890">
    <property type="component" value="Unassembled WGS sequence"/>
</dbReference>
<keyword evidence="5" id="KW-1185">Reference proteome</keyword>
<dbReference type="Pfam" id="PF00072">
    <property type="entry name" value="Response_reg"/>
    <property type="match status" value="1"/>
</dbReference>
<organism evidence="4 5">
    <name type="scientific">Sphingomonas pokkalii</name>
    <dbReference type="NCBI Taxonomy" id="2175090"/>
    <lineage>
        <taxon>Bacteria</taxon>
        <taxon>Pseudomonadati</taxon>
        <taxon>Pseudomonadota</taxon>
        <taxon>Alphaproteobacteria</taxon>
        <taxon>Sphingomonadales</taxon>
        <taxon>Sphingomonadaceae</taxon>
        <taxon>Sphingomonas</taxon>
    </lineage>
</organism>
<evidence type="ECO:0000259" key="3">
    <source>
        <dbReference type="PROSITE" id="PS50110"/>
    </source>
</evidence>
<dbReference type="InterPro" id="IPR011006">
    <property type="entry name" value="CheY-like_superfamily"/>
</dbReference>
<dbReference type="GO" id="GO:0000160">
    <property type="term" value="P:phosphorelay signal transduction system"/>
    <property type="evidence" value="ECO:0007669"/>
    <property type="project" value="InterPro"/>
</dbReference>
<dbReference type="PANTHER" id="PTHR44591:SF3">
    <property type="entry name" value="RESPONSE REGULATORY DOMAIN-CONTAINING PROTEIN"/>
    <property type="match status" value="1"/>
</dbReference>
<dbReference type="AlphaFoldDB" id="A0A2U0SJ58"/>
<dbReference type="InterPro" id="IPR050595">
    <property type="entry name" value="Bact_response_regulator"/>
</dbReference>
<keyword evidence="1" id="KW-0597">Phosphoprotein</keyword>
<proteinExistence type="predicted"/>
<evidence type="ECO:0000256" key="1">
    <source>
        <dbReference type="ARBA" id="ARBA00022553"/>
    </source>
</evidence>
<evidence type="ECO:0000313" key="4">
    <source>
        <dbReference type="EMBL" id="PVX31359.1"/>
    </source>
</evidence>
<feature type="domain" description="Response regulatory" evidence="3">
    <location>
        <begin position="9"/>
        <end position="121"/>
    </location>
</feature>
<comment type="caution">
    <text evidence="4">The sequence shown here is derived from an EMBL/GenBank/DDBJ whole genome shotgun (WGS) entry which is preliminary data.</text>
</comment>